<feature type="non-terminal residue" evidence="1">
    <location>
        <position position="1"/>
    </location>
</feature>
<comment type="caution">
    <text evidence="1">The sequence shown here is derived from an EMBL/GenBank/DDBJ whole genome shotgun (WGS) entry which is preliminary data.</text>
</comment>
<evidence type="ECO:0000313" key="1">
    <source>
        <dbReference type="EMBL" id="KAJ1933861.1"/>
    </source>
</evidence>
<sequence length="305" mass="33876">LRPAKKREDPPPSENWEFVERPQQQQQQQQQQQKPTKPGFIEAAIKKSTNALKSRPRKNSKTPPSRPSTAQQSREYAPVHRPPPMPKQPLMSAAELRAGYGDSRQYSGAMSDYGARGMTSSSTASEYPAPSPSRAGYAMPGNKQPRSRDRMRSTSVHYDALATVKSSMTQAAPAPQEPMFSRAPIPDYGSQQRHYQPPKMPASRTRSRSFAQNDYYETPMFGAQDVPLPTTTYNNVGRGNDRAQPVQTNSSGGYYSQQYDIPPPPRPPTSSFQGYQQTPAGNPNNQRRPMTSSGAMPSGGRHYQQ</sequence>
<accession>A0ACC1J1I4</accession>
<dbReference type="EMBL" id="JANBPW010004888">
    <property type="protein sequence ID" value="KAJ1933861.1"/>
    <property type="molecule type" value="Genomic_DNA"/>
</dbReference>
<protein>
    <submittedName>
        <fullName evidence="1">Uncharacterized protein</fullName>
    </submittedName>
</protein>
<gene>
    <name evidence="1" type="ORF">FBU59_005888</name>
</gene>
<name>A0ACC1J1I4_9FUNG</name>
<proteinExistence type="predicted"/>
<reference evidence="1" key="1">
    <citation type="submission" date="2022-07" db="EMBL/GenBank/DDBJ databases">
        <title>Phylogenomic reconstructions and comparative analyses of Kickxellomycotina fungi.</title>
        <authorList>
            <person name="Reynolds N.K."/>
            <person name="Stajich J.E."/>
            <person name="Barry K."/>
            <person name="Grigoriev I.V."/>
            <person name="Crous P."/>
            <person name="Smith M.E."/>
        </authorList>
    </citation>
    <scope>NUCLEOTIDE SEQUENCE</scope>
    <source>
        <strain evidence="1">NRRL 5244</strain>
    </source>
</reference>
<organism evidence="1 2">
    <name type="scientific">Linderina macrospora</name>
    <dbReference type="NCBI Taxonomy" id="4868"/>
    <lineage>
        <taxon>Eukaryota</taxon>
        <taxon>Fungi</taxon>
        <taxon>Fungi incertae sedis</taxon>
        <taxon>Zoopagomycota</taxon>
        <taxon>Kickxellomycotina</taxon>
        <taxon>Kickxellomycetes</taxon>
        <taxon>Kickxellales</taxon>
        <taxon>Kickxellaceae</taxon>
        <taxon>Linderina</taxon>
    </lineage>
</organism>
<evidence type="ECO:0000313" key="2">
    <source>
        <dbReference type="Proteomes" id="UP001150603"/>
    </source>
</evidence>
<keyword evidence="2" id="KW-1185">Reference proteome</keyword>
<dbReference type="Proteomes" id="UP001150603">
    <property type="component" value="Unassembled WGS sequence"/>
</dbReference>